<dbReference type="PANTHER" id="PTHR21600:SF84">
    <property type="entry name" value="PSEUDOURIDINE SYNTHASE RSUA_RLUA-LIKE DOMAIN-CONTAINING PROTEIN"/>
    <property type="match status" value="1"/>
</dbReference>
<feature type="compositionally biased region" description="Low complexity" evidence="4">
    <location>
        <begin position="185"/>
        <end position="200"/>
    </location>
</feature>
<sequence length="347" mass="38879">MRDFLVEKLTRITPSRIDEMITEKKFVTQDGVPITAMTTFEPQYFIFFHRDLPDEKPVPFPIGILYQDERILVVDKPHFLSSIPRGQHVLESVVVKLRTQLQMPELTVAHRLDRVTSGVLMLTCARQWRCPYQTLFERRQVRKTYRLVAPWLDLNEMDDGPLGATGDPSSGSAHDFGRLGEDETATSSDVAASRDSSATAFGDSAHDGDAISVTSQDHREQECSPEGRDDLFGQDTSESNCAGQYVKTKSNGLPHKDGDQPLTSGQRRDPSDPGDRAISVYPQLLDVSIDDFSRPLQLQAYRMSFVDPITGEQRMFTSQLELSCWPSTEASQPRGKDRGNAWIPGDA</sequence>
<gene>
    <name evidence="6" type="ORF">H641_03048</name>
</gene>
<protein>
    <recommendedName>
        <fullName evidence="2">RNA pseudouridylate synthase</fullName>
    </recommendedName>
    <alternativeName>
        <fullName evidence="3">RNA-uridine isomerase</fullName>
    </alternativeName>
</protein>
<dbReference type="InterPro" id="IPR050188">
    <property type="entry name" value="RluA_PseudoU_synthase"/>
</dbReference>
<feature type="region of interest" description="Disordered" evidence="4">
    <location>
        <begin position="327"/>
        <end position="347"/>
    </location>
</feature>
<comment type="catalytic activity">
    <reaction evidence="1">
        <text>a uridine in RNA = a pseudouridine in RNA</text>
        <dbReference type="Rhea" id="RHEA:48348"/>
        <dbReference type="Rhea" id="RHEA-COMP:12068"/>
        <dbReference type="Rhea" id="RHEA-COMP:12069"/>
        <dbReference type="ChEBI" id="CHEBI:65314"/>
        <dbReference type="ChEBI" id="CHEBI:65315"/>
    </reaction>
</comment>
<keyword evidence="7" id="KW-1185">Reference proteome</keyword>
<dbReference type="GO" id="GO:0009982">
    <property type="term" value="F:pseudouridine synthase activity"/>
    <property type="evidence" value="ECO:0007669"/>
    <property type="project" value="InterPro"/>
</dbReference>
<comment type="caution">
    <text evidence="6">The sequence shown here is derived from an EMBL/GenBank/DDBJ whole genome shotgun (WGS) entry which is preliminary data.</text>
</comment>
<dbReference type="Proteomes" id="UP000016307">
    <property type="component" value="Unassembled WGS sequence"/>
</dbReference>
<feature type="compositionally biased region" description="Basic and acidic residues" evidence="4">
    <location>
        <begin position="266"/>
        <end position="275"/>
    </location>
</feature>
<dbReference type="Gene3D" id="3.30.2350.10">
    <property type="entry name" value="Pseudouridine synthase"/>
    <property type="match status" value="1"/>
</dbReference>
<dbReference type="AlphaFoldDB" id="U1GKV9"/>
<feature type="compositionally biased region" description="Polar residues" evidence="4">
    <location>
        <begin position="234"/>
        <end position="251"/>
    </location>
</feature>
<dbReference type="GO" id="GO:0140098">
    <property type="term" value="F:catalytic activity, acting on RNA"/>
    <property type="evidence" value="ECO:0007669"/>
    <property type="project" value="UniProtKB-ARBA"/>
</dbReference>
<proteinExistence type="predicted"/>
<dbReference type="InterPro" id="IPR020103">
    <property type="entry name" value="PsdUridine_synth_cat_dom_sf"/>
</dbReference>
<evidence type="ECO:0000256" key="4">
    <source>
        <dbReference type="SAM" id="MobiDB-lite"/>
    </source>
</evidence>
<evidence type="ECO:0000256" key="3">
    <source>
        <dbReference type="ARBA" id="ARBA00033164"/>
    </source>
</evidence>
<evidence type="ECO:0000256" key="2">
    <source>
        <dbReference type="ARBA" id="ARBA00031870"/>
    </source>
</evidence>
<dbReference type="GO" id="GO:0003723">
    <property type="term" value="F:RNA binding"/>
    <property type="evidence" value="ECO:0007669"/>
    <property type="project" value="InterPro"/>
</dbReference>
<dbReference type="EMBL" id="AOSS01000097">
    <property type="protein sequence ID" value="ERF57439.1"/>
    <property type="molecule type" value="Genomic_DNA"/>
</dbReference>
<evidence type="ECO:0000256" key="1">
    <source>
        <dbReference type="ARBA" id="ARBA00000073"/>
    </source>
</evidence>
<evidence type="ECO:0000259" key="5">
    <source>
        <dbReference type="Pfam" id="PF00849"/>
    </source>
</evidence>
<evidence type="ECO:0000313" key="6">
    <source>
        <dbReference type="EMBL" id="ERF57439.1"/>
    </source>
</evidence>
<dbReference type="Pfam" id="PF00849">
    <property type="entry name" value="PseudoU_synth_2"/>
    <property type="match status" value="1"/>
</dbReference>
<feature type="compositionally biased region" description="Basic and acidic residues" evidence="4">
    <location>
        <begin position="216"/>
        <end position="231"/>
    </location>
</feature>
<dbReference type="GO" id="GO:0000455">
    <property type="term" value="P:enzyme-directed rRNA pseudouridine synthesis"/>
    <property type="evidence" value="ECO:0007669"/>
    <property type="project" value="TreeGrafter"/>
</dbReference>
<feature type="domain" description="Pseudouridine synthase RsuA/RluA-like" evidence="5">
    <location>
        <begin position="71"/>
        <end position="154"/>
    </location>
</feature>
<name>U1GKV9_9ACTN</name>
<reference evidence="6 7" key="1">
    <citation type="journal article" date="2013" name="BMC Genomics">
        <title>Comparative genomics reveals distinct host-interacting traits of three major human-associated propionibacteria.</title>
        <authorList>
            <person name="Mak T.N."/>
            <person name="Schmid M."/>
            <person name="Brzuszkiewicz E."/>
            <person name="Zeng G."/>
            <person name="Meyer R."/>
            <person name="Sfanos K.S."/>
            <person name="Brinkmann V."/>
            <person name="Meyer T.F."/>
            <person name="Bruggemann H."/>
        </authorList>
    </citation>
    <scope>NUCLEOTIDE SEQUENCE [LARGE SCALE GENOMIC DNA]</scope>
    <source>
        <strain evidence="6 7">DSM 20700</strain>
    </source>
</reference>
<dbReference type="PANTHER" id="PTHR21600">
    <property type="entry name" value="MITOCHONDRIAL RNA PSEUDOURIDINE SYNTHASE"/>
    <property type="match status" value="1"/>
</dbReference>
<evidence type="ECO:0000313" key="7">
    <source>
        <dbReference type="Proteomes" id="UP000016307"/>
    </source>
</evidence>
<accession>U1GKV9</accession>
<dbReference type="SUPFAM" id="SSF55120">
    <property type="entry name" value="Pseudouridine synthase"/>
    <property type="match status" value="1"/>
</dbReference>
<feature type="region of interest" description="Disordered" evidence="4">
    <location>
        <begin position="157"/>
        <end position="278"/>
    </location>
</feature>
<organism evidence="6 7">
    <name type="scientific">Cutibacterium granulosum DSM 20700</name>
    <dbReference type="NCBI Taxonomy" id="1160719"/>
    <lineage>
        <taxon>Bacteria</taxon>
        <taxon>Bacillati</taxon>
        <taxon>Actinomycetota</taxon>
        <taxon>Actinomycetes</taxon>
        <taxon>Propionibacteriales</taxon>
        <taxon>Propionibacteriaceae</taxon>
        <taxon>Cutibacterium</taxon>
    </lineage>
</organism>
<dbReference type="InterPro" id="IPR006145">
    <property type="entry name" value="PsdUridine_synth_RsuA/RluA"/>
</dbReference>